<reference evidence="1" key="1">
    <citation type="submission" date="2023-07" db="EMBL/GenBank/DDBJ databases">
        <title>High risk of intestinal colonization with ESBL-producing Escherichia coli among soldiers of military contingents in specific geographic regions.</title>
        <authorList>
            <person name="Literacka E."/>
        </authorList>
    </citation>
    <scope>NUCLEOTIDE SEQUENCE</scope>
    <source>
        <strain evidence="1">33</strain>
    </source>
</reference>
<organism evidence="1 2">
    <name type="scientific">Escherichia coli</name>
    <dbReference type="NCBI Taxonomy" id="562"/>
    <lineage>
        <taxon>Bacteria</taxon>
        <taxon>Pseudomonadati</taxon>
        <taxon>Pseudomonadota</taxon>
        <taxon>Gammaproteobacteria</taxon>
        <taxon>Enterobacterales</taxon>
        <taxon>Enterobacteriaceae</taxon>
        <taxon>Escherichia</taxon>
    </lineage>
</organism>
<feature type="non-terminal residue" evidence="1">
    <location>
        <position position="84"/>
    </location>
</feature>
<dbReference type="RefSeq" id="WP_302302605.1">
    <property type="nucleotide sequence ID" value="NZ_JAUKZB010000182.1"/>
</dbReference>
<evidence type="ECO:0000313" key="2">
    <source>
        <dbReference type="Proteomes" id="UP001174465"/>
    </source>
</evidence>
<evidence type="ECO:0000313" key="1">
    <source>
        <dbReference type="EMBL" id="MDO2733426.1"/>
    </source>
</evidence>
<name>A0AAW7VL78_ECOLX</name>
<dbReference type="Proteomes" id="UP001174465">
    <property type="component" value="Unassembled WGS sequence"/>
</dbReference>
<sequence length="84" mass="8712">TWTGGGIITEKGVNVLWQVNGVNDDNLHKVGEGTLTVNGKGVNNGGLKVGDGTVILNQRPDDNGHKQAFSSINISSGRATVILS</sequence>
<feature type="non-terminal residue" evidence="1">
    <location>
        <position position="1"/>
    </location>
</feature>
<comment type="caution">
    <text evidence="1">The sequence shown here is derived from an EMBL/GenBank/DDBJ whole genome shotgun (WGS) entry which is preliminary data.</text>
</comment>
<accession>A0AAW7VL78</accession>
<protein>
    <submittedName>
        <fullName evidence="1">S6 family peptidase</fullName>
    </submittedName>
</protein>
<dbReference type="InterPro" id="IPR011050">
    <property type="entry name" value="Pectin_lyase_fold/virulence"/>
</dbReference>
<dbReference type="AlphaFoldDB" id="A0AAW7VL78"/>
<proteinExistence type="predicted"/>
<dbReference type="SUPFAM" id="SSF51126">
    <property type="entry name" value="Pectin lyase-like"/>
    <property type="match status" value="1"/>
</dbReference>
<dbReference type="InterPro" id="IPR012332">
    <property type="entry name" value="Autotransporter_pectin_lyase_C"/>
</dbReference>
<dbReference type="Gene3D" id="2.160.20.20">
    <property type="match status" value="1"/>
</dbReference>
<dbReference type="EMBL" id="JAUKZB010000182">
    <property type="protein sequence ID" value="MDO2733426.1"/>
    <property type="molecule type" value="Genomic_DNA"/>
</dbReference>
<gene>
    <name evidence="1" type="ORF">Q2V64_27970</name>
</gene>